<sequence length="154" mass="17681">MDPVEVYKGRRPAELMMTISLCVSMGIAIFSMLYLSEEGSFSLYFAYVWSIFCLTIIGVLLQRVFTARQIMNIELKPGAIMLKDLTIEAEKTKAVYIKGYFKPVVGIKPNGNVFVPYKSCFSFAEKEDQGMKALKAWAEKHQIEVFHKSFKRWL</sequence>
<evidence type="ECO:0000256" key="1">
    <source>
        <dbReference type="SAM" id="Phobius"/>
    </source>
</evidence>
<protein>
    <submittedName>
        <fullName evidence="2">Uncharacterized protein</fullName>
    </submittedName>
</protein>
<reference evidence="2 3" key="1">
    <citation type="submission" date="2016-10" db="EMBL/GenBank/DDBJ databases">
        <title>Paenibacillus species isolates.</title>
        <authorList>
            <person name="Beno S.M."/>
        </authorList>
    </citation>
    <scope>NUCLEOTIDE SEQUENCE [LARGE SCALE GENOMIC DNA]</scope>
    <source>
        <strain evidence="2 3">FSL H7-0744</strain>
    </source>
</reference>
<name>A0ABX3H4N4_PAEBO</name>
<dbReference type="Proteomes" id="UP000187412">
    <property type="component" value="Unassembled WGS sequence"/>
</dbReference>
<keyword evidence="1" id="KW-0812">Transmembrane</keyword>
<comment type="caution">
    <text evidence="2">The sequence shown here is derived from an EMBL/GenBank/DDBJ whole genome shotgun (WGS) entry which is preliminary data.</text>
</comment>
<evidence type="ECO:0000313" key="3">
    <source>
        <dbReference type="Proteomes" id="UP000187412"/>
    </source>
</evidence>
<keyword evidence="3" id="KW-1185">Reference proteome</keyword>
<accession>A0ABX3H4N4</accession>
<feature type="transmembrane region" description="Helical" evidence="1">
    <location>
        <begin position="41"/>
        <end position="61"/>
    </location>
</feature>
<organism evidence="2 3">
    <name type="scientific">Paenibacillus borealis</name>
    <dbReference type="NCBI Taxonomy" id="160799"/>
    <lineage>
        <taxon>Bacteria</taxon>
        <taxon>Bacillati</taxon>
        <taxon>Bacillota</taxon>
        <taxon>Bacilli</taxon>
        <taxon>Bacillales</taxon>
        <taxon>Paenibacillaceae</taxon>
        <taxon>Paenibacillus</taxon>
    </lineage>
</organism>
<feature type="transmembrane region" description="Helical" evidence="1">
    <location>
        <begin position="15"/>
        <end position="35"/>
    </location>
</feature>
<evidence type="ECO:0000313" key="2">
    <source>
        <dbReference type="EMBL" id="OMD45386.1"/>
    </source>
</evidence>
<keyword evidence="1" id="KW-1133">Transmembrane helix</keyword>
<dbReference type="EMBL" id="MPTB01000026">
    <property type="protein sequence ID" value="OMD45386.1"/>
    <property type="molecule type" value="Genomic_DNA"/>
</dbReference>
<keyword evidence="1" id="KW-0472">Membrane</keyword>
<gene>
    <name evidence="2" type="ORF">BSK56_19900</name>
</gene>
<proteinExistence type="predicted"/>